<evidence type="ECO:0000313" key="1">
    <source>
        <dbReference type="EMBL" id="KUK16689.1"/>
    </source>
</evidence>
<dbReference type="RefSeq" id="WP_283217987.1">
    <property type="nucleotide sequence ID" value="NZ_LGFD01000078.1"/>
</dbReference>
<dbReference type="AlphaFoldDB" id="A0A124FF16"/>
<name>A0A124FF16_9EURY</name>
<sequence length="95" mass="11078">MGEFAEMLEREFSGLKITEIYSTKLGNRDIEIIEVDAKGSKFLVMFQDEPKKHELHRWSLIITSANNTRTIQGMDKLETLKMRIKENVRSIMEGM</sequence>
<dbReference type="EMBL" id="LGFD01000078">
    <property type="protein sequence ID" value="KUK16689.1"/>
    <property type="molecule type" value="Genomic_DNA"/>
</dbReference>
<protein>
    <submittedName>
        <fullName evidence="1">Uncharacterized protein</fullName>
    </submittedName>
</protein>
<accession>A0A124FF16</accession>
<evidence type="ECO:0000313" key="2">
    <source>
        <dbReference type="Proteomes" id="UP000053911"/>
    </source>
</evidence>
<organism evidence="1 2">
    <name type="scientific">Thermococcus sibiricus</name>
    <dbReference type="NCBI Taxonomy" id="172049"/>
    <lineage>
        <taxon>Archaea</taxon>
        <taxon>Methanobacteriati</taxon>
        <taxon>Methanobacteriota</taxon>
        <taxon>Thermococci</taxon>
        <taxon>Thermococcales</taxon>
        <taxon>Thermococcaceae</taxon>
        <taxon>Thermococcus</taxon>
    </lineage>
</organism>
<dbReference type="PATRIC" id="fig|172049.5.peg.282"/>
<proteinExistence type="predicted"/>
<dbReference type="Proteomes" id="UP000053911">
    <property type="component" value="Unassembled WGS sequence"/>
</dbReference>
<gene>
    <name evidence="1" type="ORF">XD54_2014</name>
</gene>
<comment type="caution">
    <text evidence="1">The sequence shown here is derived from an EMBL/GenBank/DDBJ whole genome shotgun (WGS) entry which is preliminary data.</text>
</comment>
<reference evidence="2" key="1">
    <citation type="journal article" date="2015" name="MBio">
        <title>Genome-Resolved Metagenomic Analysis Reveals Roles for Candidate Phyla and Other Microbial Community Members in Biogeochemical Transformations in Oil Reservoirs.</title>
        <authorList>
            <person name="Hu P."/>
            <person name="Tom L."/>
            <person name="Singh A."/>
            <person name="Thomas B.C."/>
            <person name="Baker B.J."/>
            <person name="Piceno Y.M."/>
            <person name="Andersen G.L."/>
            <person name="Banfield J.F."/>
        </authorList>
    </citation>
    <scope>NUCLEOTIDE SEQUENCE [LARGE SCALE GENOMIC DNA]</scope>
</reference>